<proteinExistence type="predicted"/>
<keyword evidence="1" id="KW-0732">Signal</keyword>
<feature type="signal peptide" evidence="1">
    <location>
        <begin position="1"/>
        <end position="32"/>
    </location>
</feature>
<evidence type="ECO:0000313" key="3">
    <source>
        <dbReference type="Proteomes" id="UP000199766"/>
    </source>
</evidence>
<dbReference type="CDD" id="cd07067">
    <property type="entry name" value="HP_PGM_like"/>
    <property type="match status" value="1"/>
</dbReference>
<organism evidence="2 3">
    <name type="scientific">Giesbergeria anulus</name>
    <dbReference type="NCBI Taxonomy" id="180197"/>
    <lineage>
        <taxon>Bacteria</taxon>
        <taxon>Pseudomonadati</taxon>
        <taxon>Pseudomonadota</taxon>
        <taxon>Betaproteobacteria</taxon>
        <taxon>Burkholderiales</taxon>
        <taxon>Comamonadaceae</taxon>
        <taxon>Giesbergeria</taxon>
    </lineage>
</organism>
<dbReference type="STRING" id="180197.SAMN02982919_00606"/>
<evidence type="ECO:0000256" key="1">
    <source>
        <dbReference type="SAM" id="SignalP"/>
    </source>
</evidence>
<dbReference type="OrthoDB" id="8685508at2"/>
<dbReference type="InterPro" id="IPR013078">
    <property type="entry name" value="His_Pase_superF_clade-1"/>
</dbReference>
<dbReference type="SUPFAM" id="SSF53254">
    <property type="entry name" value="Phosphoglycerate mutase-like"/>
    <property type="match status" value="1"/>
</dbReference>
<reference evidence="2 3" key="1">
    <citation type="submission" date="2016-10" db="EMBL/GenBank/DDBJ databases">
        <authorList>
            <person name="de Groot N.N."/>
        </authorList>
    </citation>
    <scope>NUCLEOTIDE SEQUENCE [LARGE SCALE GENOMIC DNA]</scope>
    <source>
        <strain evidence="2 3">ATCC 35958</strain>
    </source>
</reference>
<accession>A0A1H9FPJ0</accession>
<dbReference type="EMBL" id="FOGD01000001">
    <property type="protein sequence ID" value="SEQ39817.1"/>
    <property type="molecule type" value="Genomic_DNA"/>
</dbReference>
<name>A0A1H9FPJ0_9BURK</name>
<keyword evidence="3" id="KW-1185">Reference proteome</keyword>
<feature type="chain" id="PRO_5011542801" evidence="1">
    <location>
        <begin position="33"/>
        <end position="232"/>
    </location>
</feature>
<sequence length="232" mass="25492">MHNTTTRHCSSALGRLCLGVLTALLTTGGVWAADVQAPTATRFQVVKADKEHIELLRRGGLVVYMRHGATDARFPDQIPVKLDHCANQRPLTDAGRAQLDQIGSFVRSIRVPYTTVISSPFCRAQESAERVFGKPIEVDLMLRYTATMPASEKKPAVARTRHWLSEKVAEAGTNRVVVAHGPNIAELMDYLPPEATLVIFRPLGSAAEPSFEYIASIEAKHWPELLMQLGAP</sequence>
<dbReference type="AlphaFoldDB" id="A0A1H9FPJ0"/>
<dbReference type="SMART" id="SM00855">
    <property type="entry name" value="PGAM"/>
    <property type="match status" value="1"/>
</dbReference>
<protein>
    <submittedName>
        <fullName evidence="2">Broad specificity phosphatase PhoE</fullName>
    </submittedName>
</protein>
<gene>
    <name evidence="2" type="ORF">SAMN02982919_00606</name>
</gene>
<dbReference type="Gene3D" id="3.40.50.1240">
    <property type="entry name" value="Phosphoglycerate mutase-like"/>
    <property type="match status" value="1"/>
</dbReference>
<dbReference type="RefSeq" id="WP_091452483.1">
    <property type="nucleotide sequence ID" value="NZ_FOGD01000001.1"/>
</dbReference>
<dbReference type="Proteomes" id="UP000199766">
    <property type="component" value="Unassembled WGS sequence"/>
</dbReference>
<evidence type="ECO:0000313" key="2">
    <source>
        <dbReference type="EMBL" id="SEQ39817.1"/>
    </source>
</evidence>
<dbReference type="InterPro" id="IPR029033">
    <property type="entry name" value="His_PPase_superfam"/>
</dbReference>
<dbReference type="Pfam" id="PF00300">
    <property type="entry name" value="His_Phos_1"/>
    <property type="match status" value="1"/>
</dbReference>